<organism evidence="1 2">
    <name type="scientific">Saccharothrix saharensis</name>
    <dbReference type="NCBI Taxonomy" id="571190"/>
    <lineage>
        <taxon>Bacteria</taxon>
        <taxon>Bacillati</taxon>
        <taxon>Actinomycetota</taxon>
        <taxon>Actinomycetes</taxon>
        <taxon>Pseudonocardiales</taxon>
        <taxon>Pseudonocardiaceae</taxon>
        <taxon>Saccharothrix</taxon>
    </lineage>
</organism>
<dbReference type="InterPro" id="IPR027417">
    <property type="entry name" value="P-loop_NTPase"/>
</dbReference>
<accession>A0A543JPF5</accession>
<dbReference type="Gene3D" id="3.40.50.300">
    <property type="entry name" value="P-loop containing nucleotide triphosphate hydrolases"/>
    <property type="match status" value="1"/>
</dbReference>
<protein>
    <recommendedName>
        <fullName evidence="3">Broad-specificity NMP kinase</fullName>
    </recommendedName>
</protein>
<dbReference type="EMBL" id="VFPP01000001">
    <property type="protein sequence ID" value="TQM84668.1"/>
    <property type="molecule type" value="Genomic_DNA"/>
</dbReference>
<comment type="caution">
    <text evidence="1">The sequence shown here is derived from an EMBL/GenBank/DDBJ whole genome shotgun (WGS) entry which is preliminary data.</text>
</comment>
<dbReference type="Proteomes" id="UP000316628">
    <property type="component" value="Unassembled WGS sequence"/>
</dbReference>
<name>A0A543JPF5_9PSEU</name>
<evidence type="ECO:0000313" key="1">
    <source>
        <dbReference type="EMBL" id="TQM84668.1"/>
    </source>
</evidence>
<evidence type="ECO:0008006" key="3">
    <source>
        <dbReference type="Google" id="ProtNLM"/>
    </source>
</evidence>
<dbReference type="AlphaFoldDB" id="A0A543JPF5"/>
<dbReference type="SUPFAM" id="SSF52540">
    <property type="entry name" value="P-loop containing nucleoside triphosphate hydrolases"/>
    <property type="match status" value="1"/>
</dbReference>
<sequence length="173" mass="18710">MAAPDRPELRSGPVTTVLWLLGPSGVGKSTVGWHVYRSLDRASYVDTDQLGLCFPAPADDPGNHVVKSSALGALWPEYKGSPLVVSGFLNTVGEARLYTDRLSGADITLCRLRVNRAELRDRFLGRGWLVEQVDQALADADALERADFADFTVDTDGRAPADIAAGIRARWTA</sequence>
<proteinExistence type="predicted"/>
<gene>
    <name evidence="1" type="ORF">FHX81_7123</name>
</gene>
<evidence type="ECO:0000313" key="2">
    <source>
        <dbReference type="Proteomes" id="UP000316628"/>
    </source>
</evidence>
<reference evidence="1 2" key="1">
    <citation type="submission" date="2019-06" db="EMBL/GenBank/DDBJ databases">
        <title>Sequencing the genomes of 1000 actinobacteria strains.</title>
        <authorList>
            <person name="Klenk H.-P."/>
        </authorList>
    </citation>
    <scope>NUCLEOTIDE SEQUENCE [LARGE SCALE GENOMIC DNA]</scope>
    <source>
        <strain evidence="1 2">DSM 45456</strain>
    </source>
</reference>
<keyword evidence="2" id="KW-1185">Reference proteome</keyword>